<evidence type="ECO:0000313" key="2">
    <source>
        <dbReference type="Proteomes" id="UP000279994"/>
    </source>
</evidence>
<reference evidence="1 2" key="1">
    <citation type="submission" date="2018-11" db="EMBL/GenBank/DDBJ databases">
        <authorList>
            <person name="Li F."/>
        </authorList>
    </citation>
    <scope>NUCLEOTIDE SEQUENCE [LARGE SCALE GENOMIC DNA]</scope>
    <source>
        <strain evidence="1 2">Gsoil 818</strain>
    </source>
</reference>
<organism evidence="1 2">
    <name type="scientific">Nocardioides pocheonensis</name>
    <dbReference type="NCBI Taxonomy" id="661485"/>
    <lineage>
        <taxon>Bacteria</taxon>
        <taxon>Bacillati</taxon>
        <taxon>Actinomycetota</taxon>
        <taxon>Actinomycetes</taxon>
        <taxon>Propionibacteriales</taxon>
        <taxon>Nocardioidaceae</taxon>
        <taxon>Nocardioides</taxon>
    </lineage>
</organism>
<comment type="caution">
    <text evidence="1">The sequence shown here is derived from an EMBL/GenBank/DDBJ whole genome shotgun (WGS) entry which is preliminary data.</text>
</comment>
<protein>
    <submittedName>
        <fullName evidence="1">Uncharacterized protein</fullName>
    </submittedName>
</protein>
<sequence>MEAVTGADHKGETAMATFSSIVYTIGTALDRAREGGMRVDVLVEGQWLEGHVAASDGHGVVLENGTDDHVVVRLERVSAVRVAARAPMLGVIDSSPRVDDSRFEGAMPMPGPRAAAV</sequence>
<evidence type="ECO:0000313" key="1">
    <source>
        <dbReference type="EMBL" id="RNM17330.1"/>
    </source>
</evidence>
<dbReference type="Proteomes" id="UP000279994">
    <property type="component" value="Unassembled WGS sequence"/>
</dbReference>
<dbReference type="AlphaFoldDB" id="A0A3N0GYV9"/>
<proteinExistence type="predicted"/>
<accession>A0A3N0GYV9</accession>
<name>A0A3N0GYV9_9ACTN</name>
<keyword evidence="2" id="KW-1185">Reference proteome</keyword>
<gene>
    <name evidence="1" type="ORF">EFL26_00635</name>
</gene>
<dbReference type="EMBL" id="RJSF01000003">
    <property type="protein sequence ID" value="RNM17330.1"/>
    <property type="molecule type" value="Genomic_DNA"/>
</dbReference>